<sequence length="276" mass="31777">MIRGLSDRAVLNNGVAMPWLGLGVYKTKEGEEVERAVRAALEAGYRSVDTAAMYQNETGVGRAVRESGVPREQVFLTTKVWNNDQGYDSTLKAFEESRRRLGVEYVDLYLIHWPVKGRYKETWRAMEKLYRDGWVRAIGVSNFQIHHLQDLMADAEIRPAVNQVEFHPRLTQKPLLSFCREHEIQLEAWSPLMRGHLFDEPTVRGLAEKYGKTPAQIILRWDLEHQVVTIPKSVHPERIRDNAKVFDFELAPEDVAALDGLNRDQRVGPDPDNFHF</sequence>
<comment type="similarity">
    <text evidence="1">Belongs to the aldo/keto reductase family.</text>
</comment>
<dbReference type="EC" id="1.1.1.283" evidence="8"/>
<gene>
    <name evidence="8" type="primary">pgoN</name>
    <name evidence="8" type="ORF">COOX1_0758</name>
</gene>
<keyword evidence="3 8" id="KW-0560">Oxidoreductase</keyword>
<dbReference type="PIRSF" id="PIRSF000097">
    <property type="entry name" value="AKR"/>
    <property type="match status" value="1"/>
</dbReference>
<evidence type="ECO:0000256" key="1">
    <source>
        <dbReference type="ARBA" id="ARBA00007905"/>
    </source>
</evidence>
<dbReference type="PANTHER" id="PTHR43827">
    <property type="entry name" value="2,5-DIKETO-D-GLUCONIC ACID REDUCTASE"/>
    <property type="match status" value="1"/>
</dbReference>
<feature type="active site" description="Proton donor" evidence="4">
    <location>
        <position position="54"/>
    </location>
</feature>
<feature type="binding site" evidence="5">
    <location>
        <position position="112"/>
    </location>
    <ligand>
        <name>substrate</name>
    </ligand>
</feature>
<dbReference type="SUPFAM" id="SSF51430">
    <property type="entry name" value="NAD(P)-linked oxidoreductase"/>
    <property type="match status" value="1"/>
</dbReference>
<dbReference type="EMBL" id="LR792683">
    <property type="protein sequence ID" value="CAB3391129.1"/>
    <property type="molecule type" value="Genomic_DNA"/>
</dbReference>
<dbReference type="InterPro" id="IPR020471">
    <property type="entry name" value="AKR"/>
</dbReference>
<proteinExistence type="inferred from homology"/>
<dbReference type="PROSITE" id="PS00798">
    <property type="entry name" value="ALDOKETO_REDUCTASE_1"/>
    <property type="match status" value="1"/>
</dbReference>
<evidence type="ECO:0000313" key="8">
    <source>
        <dbReference type="EMBL" id="CAB3391129.1"/>
    </source>
</evidence>
<feature type="site" description="Lowers pKa of active site Tyr" evidence="6">
    <location>
        <position position="79"/>
    </location>
</feature>
<dbReference type="CDD" id="cd19157">
    <property type="entry name" value="AKR_AKR5G1-3"/>
    <property type="match status" value="1"/>
</dbReference>
<evidence type="ECO:0000256" key="4">
    <source>
        <dbReference type="PIRSR" id="PIRSR000097-1"/>
    </source>
</evidence>
<dbReference type="InterPro" id="IPR018170">
    <property type="entry name" value="Aldo/ket_reductase_CS"/>
</dbReference>
<evidence type="ECO:0000259" key="7">
    <source>
        <dbReference type="Pfam" id="PF00248"/>
    </source>
</evidence>
<dbReference type="Gene3D" id="3.20.20.100">
    <property type="entry name" value="NADP-dependent oxidoreductase domain"/>
    <property type="match status" value="1"/>
</dbReference>
<name>A0A6F9E4D6_9BACL</name>
<dbReference type="PROSITE" id="PS00062">
    <property type="entry name" value="ALDOKETO_REDUCTASE_2"/>
    <property type="match status" value="1"/>
</dbReference>
<evidence type="ECO:0000256" key="2">
    <source>
        <dbReference type="ARBA" id="ARBA00022857"/>
    </source>
</evidence>
<dbReference type="Pfam" id="PF00248">
    <property type="entry name" value="Aldo_ket_red"/>
    <property type="match status" value="1"/>
</dbReference>
<evidence type="ECO:0000256" key="3">
    <source>
        <dbReference type="ARBA" id="ARBA00023002"/>
    </source>
</evidence>
<dbReference type="InterPro" id="IPR023210">
    <property type="entry name" value="NADP_OxRdtase_dom"/>
</dbReference>
<dbReference type="PRINTS" id="PR00069">
    <property type="entry name" value="ALDKETRDTASE"/>
</dbReference>
<accession>A0A6F9E4D6</accession>
<dbReference type="PANTHER" id="PTHR43827:SF3">
    <property type="entry name" value="NADP-DEPENDENT OXIDOREDUCTASE DOMAIN-CONTAINING PROTEIN"/>
    <property type="match status" value="1"/>
</dbReference>
<dbReference type="Proteomes" id="UP000502196">
    <property type="component" value="Chromosome"/>
</dbReference>
<dbReference type="InterPro" id="IPR036812">
    <property type="entry name" value="NAD(P)_OxRdtase_dom_sf"/>
</dbReference>
<evidence type="ECO:0000256" key="6">
    <source>
        <dbReference type="PIRSR" id="PIRSR000097-3"/>
    </source>
</evidence>
<dbReference type="GO" id="GO:0043892">
    <property type="term" value="F:methylglyoxal reductase (NADPH) activity"/>
    <property type="evidence" value="ECO:0007669"/>
    <property type="project" value="UniProtKB-EC"/>
</dbReference>
<reference evidence="8 9" key="1">
    <citation type="submission" date="2020-04" db="EMBL/GenBank/DDBJ databases">
        <authorList>
            <person name="Hogendoorn C."/>
        </authorList>
    </citation>
    <scope>NUCLEOTIDE SEQUENCE [LARGE SCALE GENOMIC DNA]</scope>
    <source>
        <strain evidence="8">COOX1</strain>
    </source>
</reference>
<dbReference type="AlphaFoldDB" id="A0A6F9E4D6"/>
<organism evidence="8 9">
    <name type="scientific">Kyrpidia spormannii</name>
    <dbReference type="NCBI Taxonomy" id="2055160"/>
    <lineage>
        <taxon>Bacteria</taxon>
        <taxon>Bacillati</taxon>
        <taxon>Bacillota</taxon>
        <taxon>Bacilli</taxon>
        <taxon>Bacillales</taxon>
        <taxon>Alicyclobacillaceae</taxon>
        <taxon>Kyrpidia</taxon>
    </lineage>
</organism>
<dbReference type="InterPro" id="IPR044500">
    <property type="entry name" value="AKR5G"/>
</dbReference>
<evidence type="ECO:0000256" key="5">
    <source>
        <dbReference type="PIRSR" id="PIRSR000097-2"/>
    </source>
</evidence>
<evidence type="ECO:0000313" key="9">
    <source>
        <dbReference type="Proteomes" id="UP000502196"/>
    </source>
</evidence>
<protein>
    <submittedName>
        <fullName evidence="8">Promiscuous glyoxal/methylglyoxal reductase</fullName>
        <ecNumber evidence="8">1.1.1.283</ecNumber>
    </submittedName>
</protein>
<keyword evidence="2" id="KW-0521">NADP</keyword>
<dbReference type="FunFam" id="3.20.20.100:FF:000015">
    <property type="entry name" value="Oxidoreductase, aldo/keto reductase family"/>
    <property type="match status" value="1"/>
</dbReference>
<feature type="domain" description="NADP-dependent oxidoreductase" evidence="7">
    <location>
        <begin position="25"/>
        <end position="262"/>
    </location>
</feature>